<dbReference type="PANTHER" id="PTHR28236:SF1">
    <property type="entry name" value="LARGE RIBOSOMAL SUBUNIT PROTEIN ML53"/>
    <property type="match status" value="1"/>
</dbReference>
<dbReference type="AlphaFoldDB" id="G8JVF8"/>
<dbReference type="KEGG" id="erc:Ecym_6255"/>
<evidence type="ECO:0000256" key="6">
    <source>
        <dbReference type="ARBA" id="ARBA00035180"/>
    </source>
</evidence>
<dbReference type="RefSeq" id="XP_003647454.1">
    <property type="nucleotide sequence ID" value="XM_003647406.1"/>
</dbReference>
<proteinExistence type="inferred from homology"/>
<accession>G8JVF8</accession>
<organism evidence="8 9">
    <name type="scientific">Eremothecium cymbalariae (strain CBS 270.75 / DBVPG 7215 / KCTC 17166 / NRRL Y-17582)</name>
    <name type="common">Yeast</name>
    <dbReference type="NCBI Taxonomy" id="931890"/>
    <lineage>
        <taxon>Eukaryota</taxon>
        <taxon>Fungi</taxon>
        <taxon>Dikarya</taxon>
        <taxon>Ascomycota</taxon>
        <taxon>Saccharomycotina</taxon>
        <taxon>Saccharomycetes</taxon>
        <taxon>Saccharomycetales</taxon>
        <taxon>Saccharomycetaceae</taxon>
        <taxon>Eremothecium</taxon>
    </lineage>
</organism>
<dbReference type="OMA" id="MDFNCSK"/>
<evidence type="ECO:0000313" key="9">
    <source>
        <dbReference type="Proteomes" id="UP000006790"/>
    </source>
</evidence>
<evidence type="ECO:0000256" key="4">
    <source>
        <dbReference type="ARBA" id="ARBA00023128"/>
    </source>
</evidence>
<reference evidence="9" key="1">
    <citation type="journal article" date="2012" name="G3 (Bethesda)">
        <title>Pichia sorbitophila, an interspecies yeast hybrid reveals early steps of genome resolution following polyploidization.</title>
        <authorList>
            <person name="Leh Louis V."/>
            <person name="Despons L."/>
            <person name="Friedrich A."/>
            <person name="Martin T."/>
            <person name="Durrens P."/>
            <person name="Casaregola S."/>
            <person name="Neuveglise C."/>
            <person name="Fairhead C."/>
            <person name="Marck C."/>
            <person name="Cruz J.A."/>
            <person name="Straub M.L."/>
            <person name="Kugler V."/>
            <person name="Sacerdot C."/>
            <person name="Uzunov Z."/>
            <person name="Thierry A."/>
            <person name="Weiss S."/>
            <person name="Bleykasten C."/>
            <person name="De Montigny J."/>
            <person name="Jacques N."/>
            <person name="Jung P."/>
            <person name="Lemaire M."/>
            <person name="Mallet S."/>
            <person name="Morel G."/>
            <person name="Richard G.F."/>
            <person name="Sarkar A."/>
            <person name="Savel G."/>
            <person name="Schacherer J."/>
            <person name="Seret M.L."/>
            <person name="Talla E."/>
            <person name="Samson G."/>
            <person name="Jubin C."/>
            <person name="Poulain J."/>
            <person name="Vacherie B."/>
            <person name="Barbe V."/>
            <person name="Pelletier E."/>
            <person name="Sherman D.J."/>
            <person name="Westhof E."/>
            <person name="Weissenbach J."/>
            <person name="Baret P.V."/>
            <person name="Wincker P."/>
            <person name="Gaillardin C."/>
            <person name="Dujon B."/>
            <person name="Souciet J.L."/>
        </authorList>
    </citation>
    <scope>NUCLEOTIDE SEQUENCE [LARGE SCALE GENOMIC DNA]</scope>
    <source>
        <strain evidence="9">CBS 270.75 / DBVPG 7215 / KCTC 17166 / NRRL Y-17582</strain>
    </source>
</reference>
<dbReference type="GeneID" id="11471065"/>
<protein>
    <recommendedName>
        <fullName evidence="6">Large ribosomal subunit protein mL53</fullName>
    </recommendedName>
    <alternativeName>
        <fullName evidence="7">54S ribosomal protein L44, mitochondrial</fullName>
    </alternativeName>
</protein>
<keyword evidence="4" id="KW-0496">Mitochondrion</keyword>
<evidence type="ECO:0000256" key="2">
    <source>
        <dbReference type="ARBA" id="ARBA00005557"/>
    </source>
</evidence>
<evidence type="ECO:0000256" key="5">
    <source>
        <dbReference type="ARBA" id="ARBA00023274"/>
    </source>
</evidence>
<keyword evidence="3" id="KW-0689">Ribosomal protein</keyword>
<dbReference type="HOGENOM" id="CLU_131037_1_1_1"/>
<dbReference type="GO" id="GO:0003735">
    <property type="term" value="F:structural constituent of ribosome"/>
    <property type="evidence" value="ECO:0007669"/>
    <property type="project" value="EnsemblFungi"/>
</dbReference>
<evidence type="ECO:0000256" key="1">
    <source>
        <dbReference type="ARBA" id="ARBA00004173"/>
    </source>
</evidence>
<evidence type="ECO:0000256" key="7">
    <source>
        <dbReference type="ARBA" id="ARBA00077936"/>
    </source>
</evidence>
<dbReference type="PANTHER" id="PTHR28236">
    <property type="entry name" value="54S RIBOSOMAL PROTEIN L44, MITOCHONDRIAL"/>
    <property type="match status" value="1"/>
</dbReference>
<evidence type="ECO:0000256" key="3">
    <source>
        <dbReference type="ARBA" id="ARBA00022980"/>
    </source>
</evidence>
<dbReference type="InParanoid" id="G8JVF8"/>
<dbReference type="FunFam" id="3.40.30.10:FF:000260">
    <property type="entry name" value="Mitochondrial ribosomal protein L44"/>
    <property type="match status" value="1"/>
</dbReference>
<dbReference type="Pfam" id="PF10780">
    <property type="entry name" value="MRP_L53"/>
    <property type="match status" value="1"/>
</dbReference>
<dbReference type="GO" id="GO:0005762">
    <property type="term" value="C:mitochondrial large ribosomal subunit"/>
    <property type="evidence" value="ECO:0007669"/>
    <property type="project" value="EnsemblFungi"/>
</dbReference>
<dbReference type="OrthoDB" id="4136894at2759"/>
<keyword evidence="9" id="KW-1185">Reference proteome</keyword>
<comment type="subcellular location">
    <subcellularLocation>
        <location evidence="1">Mitochondrion</location>
    </subcellularLocation>
</comment>
<name>G8JVF8_ERECY</name>
<dbReference type="STRING" id="931890.G8JVF8"/>
<dbReference type="InterPro" id="IPR042776">
    <property type="entry name" value="Ribosomal_mL53_fung"/>
</dbReference>
<dbReference type="InterPro" id="IPR019716">
    <property type="entry name" value="Ribosomal_mL53"/>
</dbReference>
<gene>
    <name evidence="8" type="ordered locus">Ecym_6255</name>
</gene>
<keyword evidence="5" id="KW-0687">Ribonucleoprotein</keyword>
<dbReference type="EMBL" id="CP002502">
    <property type="protein sequence ID" value="AET40637.1"/>
    <property type="molecule type" value="Genomic_DNA"/>
</dbReference>
<dbReference type="Gene3D" id="3.40.30.10">
    <property type="entry name" value="Glutaredoxin"/>
    <property type="match status" value="1"/>
</dbReference>
<dbReference type="Proteomes" id="UP000006790">
    <property type="component" value="Chromosome 6"/>
</dbReference>
<comment type="similarity">
    <text evidence="2">Belongs to the mitochondrion-specific ribosomal protein mL53 family.</text>
</comment>
<dbReference type="FunCoup" id="G8JVF8">
    <property type="interactions" value="116"/>
</dbReference>
<sequence>MITKYFTSVVVRFSPFSKEAKNARLFLSAIPPIQRASSTKLSTELMTDSSTKPSLIKVTFKDKTIMEVDPGSMSFKEISSFFDRHSRKLQLKDSIESR</sequence>
<evidence type="ECO:0000313" key="8">
    <source>
        <dbReference type="EMBL" id="AET40637.1"/>
    </source>
</evidence>
<dbReference type="eggNOG" id="ENOG502S452">
    <property type="taxonomic scope" value="Eukaryota"/>
</dbReference>